<dbReference type="RefSeq" id="WP_183477770.1">
    <property type="nucleotide sequence ID" value="NZ_JACIFO010000006.1"/>
</dbReference>
<gene>
    <name evidence="2" type="ORF">GGR32_001719</name>
</gene>
<sequence length="145" mass="17574">MYYEKYYRNSIVFGRSSKFCATKTATPEQLQQVERHVAEMDKELNLSAEQKEKIKVLALERVQQREMNVEEREEAAKRRRAMQAEPKHMMAEREQRKLAHEQHIEELKSILTEEQFQKLQESKKLKTKHKEKPSRQKHHRQGRRM</sequence>
<organism evidence="2 3">
    <name type="scientific">Mesonia hippocampi</name>
    <dbReference type="NCBI Taxonomy" id="1628250"/>
    <lineage>
        <taxon>Bacteria</taxon>
        <taxon>Pseudomonadati</taxon>
        <taxon>Bacteroidota</taxon>
        <taxon>Flavobacteriia</taxon>
        <taxon>Flavobacteriales</taxon>
        <taxon>Flavobacteriaceae</taxon>
        <taxon>Mesonia</taxon>
    </lineage>
</organism>
<dbReference type="GO" id="GO:0042597">
    <property type="term" value="C:periplasmic space"/>
    <property type="evidence" value="ECO:0007669"/>
    <property type="project" value="InterPro"/>
</dbReference>
<feature type="compositionally biased region" description="Basic residues" evidence="1">
    <location>
        <begin position="125"/>
        <end position="145"/>
    </location>
</feature>
<feature type="compositionally biased region" description="Basic and acidic residues" evidence="1">
    <location>
        <begin position="85"/>
        <end position="101"/>
    </location>
</feature>
<protein>
    <submittedName>
        <fullName evidence="2">Uncharacterized protein</fullName>
    </submittedName>
</protein>
<dbReference type="Proteomes" id="UP000553034">
    <property type="component" value="Unassembled WGS sequence"/>
</dbReference>
<feature type="region of interest" description="Disordered" evidence="1">
    <location>
        <begin position="70"/>
        <end position="101"/>
    </location>
</feature>
<reference evidence="2 3" key="1">
    <citation type="submission" date="2020-08" db="EMBL/GenBank/DDBJ databases">
        <title>Genomic Encyclopedia of Type Strains, Phase IV (KMG-IV): sequencing the most valuable type-strain genomes for metagenomic binning, comparative biology and taxonomic classification.</title>
        <authorList>
            <person name="Goeker M."/>
        </authorList>
    </citation>
    <scope>NUCLEOTIDE SEQUENCE [LARGE SCALE GENOMIC DNA]</scope>
    <source>
        <strain evidence="2 3">DSM 29568</strain>
    </source>
</reference>
<keyword evidence="3" id="KW-1185">Reference proteome</keyword>
<evidence type="ECO:0000313" key="2">
    <source>
        <dbReference type="EMBL" id="MBB4119421.1"/>
    </source>
</evidence>
<evidence type="ECO:0000256" key="1">
    <source>
        <dbReference type="SAM" id="MobiDB-lite"/>
    </source>
</evidence>
<dbReference type="EMBL" id="JACIFO010000006">
    <property type="protein sequence ID" value="MBB4119421.1"/>
    <property type="molecule type" value="Genomic_DNA"/>
</dbReference>
<dbReference type="Pfam" id="PF07813">
    <property type="entry name" value="LTXXQ"/>
    <property type="match status" value="1"/>
</dbReference>
<evidence type="ECO:0000313" key="3">
    <source>
        <dbReference type="Proteomes" id="UP000553034"/>
    </source>
</evidence>
<accession>A0A840EQV1</accession>
<comment type="caution">
    <text evidence="2">The sequence shown here is derived from an EMBL/GenBank/DDBJ whole genome shotgun (WGS) entry which is preliminary data.</text>
</comment>
<dbReference type="AlphaFoldDB" id="A0A840EQV1"/>
<name>A0A840EQV1_9FLAO</name>
<dbReference type="InterPro" id="IPR012899">
    <property type="entry name" value="LTXXQ"/>
</dbReference>
<proteinExistence type="predicted"/>
<feature type="region of interest" description="Disordered" evidence="1">
    <location>
        <begin position="118"/>
        <end position="145"/>
    </location>
</feature>